<dbReference type="Pfam" id="PF13847">
    <property type="entry name" value="Methyltransf_31"/>
    <property type="match status" value="1"/>
</dbReference>
<dbReference type="Pfam" id="PF21302">
    <property type="entry name" value="Zn_ribbon_RlmA"/>
    <property type="match status" value="1"/>
</dbReference>
<dbReference type="GO" id="GO:0032259">
    <property type="term" value="P:methylation"/>
    <property type="evidence" value="ECO:0007669"/>
    <property type="project" value="UniProtKB-KW"/>
</dbReference>
<sequence>MKKIDLFKKYMKQHEQLWSCPICQNSMTVRDNHVVCAENHSFDLAKKGYVNMMTQPVHTKYDKELFEARHCIIESGMYKPLHEKITELINANSTVVDLGCGEGSHLAHIREKADGEIIGVGLDIAKEGVMTAAKHHLDTIWCVGDLAQVPFKDSSFDVVLNILSPANYTEFKRLLTDQGIVIKVVPNSGYLKELREAFYEQDEYDNHDTKQRFQENMEKVQQERITYKFPMTADLLPSLIKMTPLTWNAKKQDDLDISEVTIDLDILIGER</sequence>
<name>A0A1H9F4H4_9BACI</name>
<dbReference type="CDD" id="cd02440">
    <property type="entry name" value="AdoMet_MTases"/>
    <property type="match status" value="1"/>
</dbReference>
<evidence type="ECO:0000313" key="6">
    <source>
        <dbReference type="Proteomes" id="UP000199427"/>
    </source>
</evidence>
<dbReference type="PANTHER" id="PTHR43460:SF1">
    <property type="entry name" value="METHYLTRANSFERASE TYPE 11 DOMAIN-CONTAINING PROTEIN"/>
    <property type="match status" value="1"/>
</dbReference>
<dbReference type="SUPFAM" id="SSF53335">
    <property type="entry name" value="S-adenosyl-L-methionine-dependent methyltransferases"/>
    <property type="match status" value="1"/>
</dbReference>
<organism evidence="5 6">
    <name type="scientific">Piscibacillus halophilus</name>
    <dbReference type="NCBI Taxonomy" id="571933"/>
    <lineage>
        <taxon>Bacteria</taxon>
        <taxon>Bacillati</taxon>
        <taxon>Bacillota</taxon>
        <taxon>Bacilli</taxon>
        <taxon>Bacillales</taxon>
        <taxon>Bacillaceae</taxon>
        <taxon>Piscibacillus</taxon>
    </lineage>
</organism>
<keyword evidence="6" id="KW-1185">Reference proteome</keyword>
<dbReference type="AlphaFoldDB" id="A0A1H9F4H4"/>
<keyword evidence="2" id="KW-0949">S-adenosyl-L-methionine</keyword>
<feature type="domain" description="23S rRNA (guanine(745)-N(1))-methyltransferase N-terminal" evidence="4">
    <location>
        <begin position="19"/>
        <end position="61"/>
    </location>
</feature>
<gene>
    <name evidence="5" type="ORF">SAMN05216362_11127</name>
</gene>
<keyword evidence="1" id="KW-0862">Zinc</keyword>
<feature type="binding site" evidence="1">
    <location>
        <position position="23"/>
    </location>
    <ligand>
        <name>Zn(2+)</name>
        <dbReference type="ChEBI" id="CHEBI:29105"/>
    </ligand>
</feature>
<keyword evidence="5" id="KW-0489">Methyltransferase</keyword>
<dbReference type="InterPro" id="IPR029063">
    <property type="entry name" value="SAM-dependent_MTases_sf"/>
</dbReference>
<dbReference type="InterPro" id="IPR025714">
    <property type="entry name" value="Methyltranfer_dom"/>
</dbReference>
<dbReference type="PANTHER" id="PTHR43460">
    <property type="entry name" value="METHYLTRANSFERASE"/>
    <property type="match status" value="1"/>
</dbReference>
<dbReference type="RefSeq" id="WP_091773319.1">
    <property type="nucleotide sequence ID" value="NZ_FOES01000011.1"/>
</dbReference>
<accession>A0A1H9F4H4</accession>
<evidence type="ECO:0000259" key="3">
    <source>
        <dbReference type="Pfam" id="PF13847"/>
    </source>
</evidence>
<keyword evidence="1" id="KW-0479">Metal-binding</keyword>
<evidence type="ECO:0000256" key="2">
    <source>
        <dbReference type="PIRSR" id="PIRSR018249-2"/>
    </source>
</evidence>
<feature type="binding site" evidence="1">
    <location>
        <position position="40"/>
    </location>
    <ligand>
        <name>Zn(2+)</name>
        <dbReference type="ChEBI" id="CHEBI:29105"/>
    </ligand>
</feature>
<evidence type="ECO:0000259" key="4">
    <source>
        <dbReference type="Pfam" id="PF21302"/>
    </source>
</evidence>
<feature type="binding site" evidence="2">
    <location>
        <position position="190"/>
    </location>
    <ligand>
        <name>S-adenosyl-L-methionine</name>
        <dbReference type="ChEBI" id="CHEBI:59789"/>
    </ligand>
</feature>
<evidence type="ECO:0000256" key="1">
    <source>
        <dbReference type="PIRSR" id="PIRSR018249-1"/>
    </source>
</evidence>
<feature type="binding site" evidence="2">
    <location>
        <position position="78"/>
    </location>
    <ligand>
        <name>S-adenosyl-L-methionine</name>
        <dbReference type="ChEBI" id="CHEBI:59789"/>
    </ligand>
</feature>
<dbReference type="InterPro" id="IPR016718">
    <property type="entry name" value="rRNA_m1G-MeTrfase_A_prd"/>
</dbReference>
<dbReference type="PIRSF" id="PIRSF018249">
    <property type="entry name" value="MyrA_prd"/>
    <property type="match status" value="1"/>
</dbReference>
<dbReference type="InterPro" id="IPR048647">
    <property type="entry name" value="RlmA_N"/>
</dbReference>
<proteinExistence type="predicted"/>
<dbReference type="InterPro" id="IPR052939">
    <property type="entry name" value="23S_rRNA_MeTrnsfrase_RlmA"/>
</dbReference>
<dbReference type="Proteomes" id="UP000199427">
    <property type="component" value="Unassembled WGS sequence"/>
</dbReference>
<evidence type="ECO:0000313" key="5">
    <source>
        <dbReference type="EMBL" id="SEQ32749.1"/>
    </source>
</evidence>
<feature type="binding site" evidence="1">
    <location>
        <position position="20"/>
    </location>
    <ligand>
        <name>Zn(2+)</name>
        <dbReference type="ChEBI" id="CHEBI:29105"/>
    </ligand>
</feature>
<dbReference type="STRING" id="571933.SAMN05216362_11127"/>
<feature type="binding site" evidence="2">
    <location>
        <begin position="102"/>
        <end position="103"/>
    </location>
    <ligand>
        <name>S-adenosyl-L-methionine</name>
        <dbReference type="ChEBI" id="CHEBI:59789"/>
    </ligand>
</feature>
<reference evidence="5 6" key="1">
    <citation type="submission" date="2016-10" db="EMBL/GenBank/DDBJ databases">
        <authorList>
            <person name="de Groot N.N."/>
        </authorList>
    </citation>
    <scope>NUCLEOTIDE SEQUENCE [LARGE SCALE GENOMIC DNA]</scope>
    <source>
        <strain evidence="5 6">DSM 21633</strain>
    </source>
</reference>
<dbReference type="GO" id="GO:0008168">
    <property type="term" value="F:methyltransferase activity"/>
    <property type="evidence" value="ECO:0007669"/>
    <property type="project" value="UniProtKB-KW"/>
</dbReference>
<dbReference type="Gene3D" id="3.40.50.150">
    <property type="entry name" value="Vaccinia Virus protein VP39"/>
    <property type="match status" value="1"/>
</dbReference>
<dbReference type="EMBL" id="FOES01000011">
    <property type="protein sequence ID" value="SEQ32749.1"/>
    <property type="molecule type" value="Genomic_DNA"/>
</dbReference>
<feature type="binding site" evidence="1">
    <location>
        <position position="36"/>
    </location>
    <ligand>
        <name>Zn(2+)</name>
        <dbReference type="ChEBI" id="CHEBI:29105"/>
    </ligand>
</feature>
<dbReference type="GO" id="GO:0046872">
    <property type="term" value="F:metal ion binding"/>
    <property type="evidence" value="ECO:0007669"/>
    <property type="project" value="UniProtKB-KW"/>
</dbReference>
<protein>
    <submittedName>
        <fullName evidence="5">23S rRNA m(1)G-748 methyltransferase</fullName>
    </submittedName>
</protein>
<keyword evidence="5" id="KW-0808">Transferase</keyword>
<dbReference type="OrthoDB" id="5522265at2"/>
<feature type="domain" description="Methyltransferase" evidence="3">
    <location>
        <begin position="90"/>
        <end position="206"/>
    </location>
</feature>